<organism evidence="5 8">
    <name type="scientific">Sporolactobacillus terrae</name>
    <dbReference type="NCBI Taxonomy" id="269673"/>
    <lineage>
        <taxon>Bacteria</taxon>
        <taxon>Bacillati</taxon>
        <taxon>Bacillota</taxon>
        <taxon>Bacilli</taxon>
        <taxon>Bacillales</taxon>
        <taxon>Sporolactobacillaceae</taxon>
        <taxon>Sporolactobacillus</taxon>
    </lineage>
</organism>
<dbReference type="SUPFAM" id="SSF110738">
    <property type="entry name" value="Glycerate kinase I"/>
    <property type="match status" value="1"/>
</dbReference>
<dbReference type="GO" id="GO:0008887">
    <property type="term" value="F:glycerate kinase activity"/>
    <property type="evidence" value="ECO:0007669"/>
    <property type="project" value="UniProtKB-UniRule"/>
</dbReference>
<dbReference type="EMBL" id="AP021853">
    <property type="protein sequence ID" value="BBN97312.1"/>
    <property type="molecule type" value="Genomic_DNA"/>
</dbReference>
<dbReference type="PIRSF" id="PIRSF006078">
    <property type="entry name" value="GlxK"/>
    <property type="match status" value="1"/>
</dbReference>
<dbReference type="RefSeq" id="WP_028978151.1">
    <property type="nucleotide sequence ID" value="NZ_CP025688.1"/>
</dbReference>
<evidence type="ECO:0000256" key="4">
    <source>
        <dbReference type="PIRNR" id="PIRNR006078"/>
    </source>
</evidence>
<reference evidence="5 8" key="2">
    <citation type="submission" date="2019-09" db="EMBL/GenBank/DDBJ databases">
        <title>Complete genome sequence of Sporolactobacillus terrae 70-3.</title>
        <authorList>
            <person name="Tanaka N."/>
            <person name="Shiwa Y."/>
            <person name="Fujita N."/>
            <person name="Tanasupawat S."/>
        </authorList>
    </citation>
    <scope>NUCLEOTIDE SEQUENCE [LARGE SCALE GENOMIC DNA]</scope>
    <source>
        <strain evidence="5 8">70-3</strain>
    </source>
</reference>
<proteinExistence type="inferred from homology"/>
<evidence type="ECO:0000313" key="8">
    <source>
        <dbReference type="Proteomes" id="UP000326951"/>
    </source>
</evidence>
<dbReference type="AlphaFoldDB" id="A0A410D4Z5"/>
<keyword evidence="7" id="KW-1185">Reference proteome</keyword>
<gene>
    <name evidence="6" type="ORF">C0674_00085</name>
    <name evidence="5" type="ORF">St703_00170</name>
</gene>
<dbReference type="GO" id="GO:0031388">
    <property type="term" value="P:organic acid phosphorylation"/>
    <property type="evidence" value="ECO:0007669"/>
    <property type="project" value="UniProtKB-UniRule"/>
</dbReference>
<keyword evidence="3 4" id="KW-0418">Kinase</keyword>
<dbReference type="Gene3D" id="3.40.50.10350">
    <property type="entry name" value="Glycerate kinase, domain 1"/>
    <property type="match status" value="1"/>
</dbReference>
<dbReference type="PANTHER" id="PTHR21599:SF0">
    <property type="entry name" value="GLYCERATE KINASE"/>
    <property type="match status" value="1"/>
</dbReference>
<evidence type="ECO:0000313" key="5">
    <source>
        <dbReference type="EMBL" id="BBN97312.1"/>
    </source>
</evidence>
<comment type="similarity">
    <text evidence="1 4">Belongs to the glycerate kinase type-1 family.</text>
</comment>
<name>A0A410D4Z5_9BACL</name>
<evidence type="ECO:0000313" key="7">
    <source>
        <dbReference type="Proteomes" id="UP000285882"/>
    </source>
</evidence>
<dbReference type="InterPro" id="IPR018197">
    <property type="entry name" value="Glycerate_kinase_RE-like"/>
</dbReference>
<dbReference type="Proteomes" id="UP000285882">
    <property type="component" value="Chromosome"/>
</dbReference>
<dbReference type="Pfam" id="PF02595">
    <property type="entry name" value="Gly_kinase"/>
    <property type="match status" value="1"/>
</dbReference>
<accession>A0A410D4Z5</accession>
<keyword evidence="2 4" id="KW-0808">Transferase</keyword>
<dbReference type="InterPro" id="IPR018193">
    <property type="entry name" value="Glyc_kinase_flavodox-like_fold"/>
</dbReference>
<dbReference type="EMBL" id="CP025688">
    <property type="protein sequence ID" value="QAA21175.1"/>
    <property type="molecule type" value="Genomic_DNA"/>
</dbReference>
<protein>
    <submittedName>
        <fullName evidence="5">Glycerate kinase</fullName>
    </submittedName>
</protein>
<dbReference type="NCBIfam" id="TIGR00045">
    <property type="entry name" value="glycerate kinase"/>
    <property type="match status" value="1"/>
</dbReference>
<dbReference type="InterPro" id="IPR036129">
    <property type="entry name" value="Glycerate_kinase_sf"/>
</dbReference>
<evidence type="ECO:0000256" key="3">
    <source>
        <dbReference type="ARBA" id="ARBA00022777"/>
    </source>
</evidence>
<sequence length="382" mass="39911">MKPTFVLAPDSFKESMTAKEVCTAMEKGLRHVYPNARYVHVPMADGGEGTMQSLVDATGGQIIRKSFTGPLGNQVQASFGILGDQPDTAVIEMSSASGIQLVAPEDRDPQVTTTYGTGELILACLDHGAKHIIIGLGGSATNDGGAGMAQALGVKLLDHEGNELPRGGGALDQLARIDTSGMDSRLEQLTIEIASDVKNPLCGRQGASHVFGKQKGGTPEVLKKLDANLAHYAALIKRDAHRNVVAIPGSGAAGGLGAGLLAFTHASIAAGIDLVINYTRLEKYVAEADYVFTGEGSIDYQTQFGKTPYGVASVAAKHDKPVIALAGHVGKRIEELYDQGFTAIFGIVSGSMGLAEALQCGPSAVARTSENIGRLIKKMRTL</sequence>
<evidence type="ECO:0000313" key="6">
    <source>
        <dbReference type="EMBL" id="QAA21175.1"/>
    </source>
</evidence>
<dbReference type="Proteomes" id="UP000326951">
    <property type="component" value="Chromosome"/>
</dbReference>
<reference evidence="6 7" key="1">
    <citation type="submission" date="2018-01" db="EMBL/GenBank/DDBJ databases">
        <title>Complete genome sequencing of Sporolactobacillus terrae DLG3.</title>
        <authorList>
            <person name="Nam Y.-D."/>
            <person name="Kang J."/>
            <person name="Chung W.-H."/>
        </authorList>
    </citation>
    <scope>NUCLEOTIDE SEQUENCE [LARGE SCALE GENOMIC DNA]</scope>
    <source>
        <strain evidence="6 7">DLG3</strain>
    </source>
</reference>
<dbReference type="InterPro" id="IPR004381">
    <property type="entry name" value="Glycerate_kinase"/>
</dbReference>
<dbReference type="PANTHER" id="PTHR21599">
    <property type="entry name" value="GLYCERATE KINASE"/>
    <property type="match status" value="1"/>
</dbReference>
<evidence type="ECO:0000256" key="2">
    <source>
        <dbReference type="ARBA" id="ARBA00022679"/>
    </source>
</evidence>
<evidence type="ECO:0000256" key="1">
    <source>
        <dbReference type="ARBA" id="ARBA00006284"/>
    </source>
</evidence>
<dbReference type="Gene3D" id="3.90.1510.10">
    <property type="entry name" value="Glycerate kinase, domain 2"/>
    <property type="match status" value="1"/>
</dbReference>
<dbReference type="STRING" id="1449983.GCA_000647835_01146"/>